<dbReference type="InterPro" id="IPR017900">
    <property type="entry name" value="4Fe4S_Fe_S_CS"/>
</dbReference>
<keyword evidence="8 12" id="KW-0411">Iron-sulfur</keyword>
<dbReference type="SUPFAM" id="SSF53323">
    <property type="entry name" value="Pyruvate-ferredoxin oxidoreductase, PFOR, domain III"/>
    <property type="match status" value="1"/>
</dbReference>
<keyword evidence="5 9" id="KW-0249">Electron transport</keyword>
<dbReference type="Gene3D" id="3.40.920.10">
    <property type="entry name" value="Pyruvate-ferredoxin oxidoreductase, PFOR, domain III"/>
    <property type="match status" value="1"/>
</dbReference>
<keyword evidence="2 9" id="KW-0813">Transport</keyword>
<dbReference type="PANTHER" id="PTHR32154">
    <property type="entry name" value="PYRUVATE-FLAVODOXIN OXIDOREDUCTASE-RELATED"/>
    <property type="match status" value="1"/>
</dbReference>
<dbReference type="PIRSF" id="PIRSF000159">
    <property type="entry name" value="NifJ"/>
    <property type="match status" value="1"/>
</dbReference>
<feature type="binding site" evidence="12">
    <location>
        <position position="760"/>
    </location>
    <ligand>
        <name>[4Fe-4S] cluster</name>
        <dbReference type="ChEBI" id="CHEBI:49883"/>
        <label>2</label>
    </ligand>
</feature>
<organism evidence="14 15">
    <name type="scientific">Halarcobacter ebronensis</name>
    <dbReference type="NCBI Taxonomy" id="1462615"/>
    <lineage>
        <taxon>Bacteria</taxon>
        <taxon>Pseudomonadati</taxon>
        <taxon>Campylobacterota</taxon>
        <taxon>Epsilonproteobacteria</taxon>
        <taxon>Campylobacterales</taxon>
        <taxon>Arcobacteraceae</taxon>
        <taxon>Halarcobacter</taxon>
    </lineage>
</organism>
<dbReference type="Proteomes" id="UP000290172">
    <property type="component" value="Unassembled WGS sequence"/>
</dbReference>
<feature type="site" description="Important for catalytic activity" evidence="11">
    <location>
        <position position="114"/>
    </location>
</feature>
<dbReference type="Pfam" id="PF01855">
    <property type="entry name" value="POR_N"/>
    <property type="match status" value="1"/>
</dbReference>
<comment type="cofactor">
    <cofactor evidence="12">
        <name>[4Fe-4S] cluster</name>
        <dbReference type="ChEBI" id="CHEBI:49883"/>
    </cofactor>
    <text evidence="12">Binds 3 [4Fe-4S] clusters per subunit.</text>
</comment>
<feature type="binding site" evidence="10">
    <location>
        <position position="828"/>
    </location>
    <ligand>
        <name>thiamine diphosphate</name>
        <dbReference type="ChEBI" id="CHEBI:58937"/>
    </ligand>
</feature>
<evidence type="ECO:0000259" key="13">
    <source>
        <dbReference type="PROSITE" id="PS51379"/>
    </source>
</evidence>
<dbReference type="Pfam" id="PF13237">
    <property type="entry name" value="Fer4_10"/>
    <property type="match status" value="1"/>
</dbReference>
<dbReference type="SMART" id="SM00890">
    <property type="entry name" value="EKR"/>
    <property type="match status" value="1"/>
</dbReference>
<feature type="site" description="Important for catalytic activity" evidence="11">
    <location>
        <position position="64"/>
    </location>
</feature>
<feature type="domain" description="4Fe-4S ferredoxin-type" evidence="13">
    <location>
        <begin position="685"/>
        <end position="714"/>
    </location>
</feature>
<evidence type="ECO:0000256" key="4">
    <source>
        <dbReference type="ARBA" id="ARBA00022723"/>
    </source>
</evidence>
<dbReference type="GO" id="GO:0044281">
    <property type="term" value="P:small molecule metabolic process"/>
    <property type="evidence" value="ECO:0007669"/>
    <property type="project" value="UniProtKB-ARBA"/>
</dbReference>
<dbReference type="Gene3D" id="3.30.70.20">
    <property type="match status" value="1"/>
</dbReference>
<reference evidence="14 15" key="1">
    <citation type="submission" date="2017-10" db="EMBL/GenBank/DDBJ databases">
        <title>Genomics of the genus Arcobacter.</title>
        <authorList>
            <person name="Perez-Cataluna A."/>
            <person name="Figueras M.J."/>
        </authorList>
    </citation>
    <scope>NUCLEOTIDE SEQUENCE [LARGE SCALE GENOMIC DNA]</scope>
    <source>
        <strain evidence="14 15">CECT 8993</strain>
    </source>
</reference>
<feature type="binding site" evidence="10">
    <location>
        <position position="31"/>
    </location>
    <ligand>
        <name>pyruvate</name>
        <dbReference type="ChEBI" id="CHEBI:15361"/>
    </ligand>
</feature>
<comment type="caution">
    <text evidence="14">The sequence shown here is derived from an EMBL/GenBank/DDBJ whole genome shotgun (WGS) entry which is preliminary data.</text>
</comment>
<feature type="binding site" evidence="12">
    <location>
        <position position="694"/>
    </location>
    <ligand>
        <name>[4Fe-4S] cluster</name>
        <dbReference type="ChEBI" id="CHEBI:49883"/>
        <label>1</label>
    </ligand>
</feature>
<dbReference type="FunFam" id="3.40.50.920:FF:000007">
    <property type="entry name" value="Pyruvate:ferredoxin (Flavodoxin) oxidoreductase"/>
    <property type="match status" value="1"/>
</dbReference>
<protein>
    <submittedName>
        <fullName evidence="14">Pyruvate:ferredoxin (Flavodoxin) oxidoreductase</fullName>
    </submittedName>
</protein>
<feature type="binding site" evidence="12">
    <location>
        <position position="764"/>
    </location>
    <ligand>
        <name>[4Fe-4S] cluster</name>
        <dbReference type="ChEBI" id="CHEBI:49883"/>
        <label>1</label>
    </ligand>
</feature>
<dbReference type="Gene3D" id="3.40.50.970">
    <property type="match status" value="2"/>
</dbReference>
<dbReference type="RefSeq" id="WP_128981375.1">
    <property type="nucleotide sequence ID" value="NZ_PDKJ01000007.1"/>
</dbReference>
<keyword evidence="3 12" id="KW-0004">4Fe-4S</keyword>
<dbReference type="NCBIfam" id="TIGR02176">
    <property type="entry name" value="pyruv_ox_red"/>
    <property type="match status" value="1"/>
</dbReference>
<feature type="binding site" evidence="12">
    <location>
        <position position="851"/>
    </location>
    <ligand>
        <name>[4Fe-4S] cluster</name>
        <dbReference type="ChEBI" id="CHEBI:49883"/>
        <label>3</label>
    </ligand>
</feature>
<dbReference type="PROSITE" id="PS00198">
    <property type="entry name" value="4FE4S_FER_1"/>
    <property type="match status" value="1"/>
</dbReference>
<feature type="binding site" evidence="12">
    <location>
        <position position="754"/>
    </location>
    <ligand>
        <name>[4Fe-4S] cluster</name>
        <dbReference type="ChEBI" id="CHEBI:49883"/>
        <label>2</label>
    </ligand>
</feature>
<evidence type="ECO:0000256" key="6">
    <source>
        <dbReference type="ARBA" id="ARBA00023002"/>
    </source>
</evidence>
<feature type="binding site" evidence="10">
    <location>
        <position position="851"/>
    </location>
    <ligand>
        <name>thiamine diphosphate</name>
        <dbReference type="ChEBI" id="CHEBI:58937"/>
    </ligand>
</feature>
<feature type="binding site" evidence="12">
    <location>
        <position position="697"/>
    </location>
    <ligand>
        <name>[4Fe-4S] cluster</name>
        <dbReference type="ChEBI" id="CHEBI:49883"/>
        <label>1</label>
    </ligand>
</feature>
<dbReference type="Pfam" id="PF10371">
    <property type="entry name" value="EKR"/>
    <property type="match status" value="1"/>
</dbReference>
<dbReference type="InterPro" id="IPR017896">
    <property type="entry name" value="4Fe4S_Fe-S-bd"/>
</dbReference>
<dbReference type="InterPro" id="IPR002869">
    <property type="entry name" value="Pyrv_flavodox_OxRed_cen"/>
</dbReference>
<evidence type="ECO:0000256" key="7">
    <source>
        <dbReference type="ARBA" id="ARBA00023004"/>
    </source>
</evidence>
<dbReference type="CDD" id="cd03377">
    <property type="entry name" value="TPP_PFOR_PNO"/>
    <property type="match status" value="1"/>
</dbReference>
<dbReference type="PANTHER" id="PTHR32154:SF0">
    <property type="entry name" value="PYRUVATE-FLAVODOXIN OXIDOREDUCTASE-RELATED"/>
    <property type="match status" value="1"/>
</dbReference>
<feature type="binding site" evidence="10">
    <location>
        <begin position="973"/>
        <end position="976"/>
    </location>
    <ligand>
        <name>thiamine diphosphate</name>
        <dbReference type="ChEBI" id="CHEBI:58937"/>
    </ligand>
</feature>
<feature type="site" description="Important for catalytic activity" evidence="11">
    <location>
        <position position="1007"/>
    </location>
</feature>
<gene>
    <name evidence="14" type="primary">nifJ</name>
    <name evidence="14" type="ORF">CRV08_09285</name>
</gene>
<name>A0A4Q0YCC0_9BACT</name>
<feature type="binding site" evidence="12">
    <location>
        <position position="1082"/>
    </location>
    <ligand>
        <name>[4Fe-4S] cluster</name>
        <dbReference type="ChEBI" id="CHEBI:49883"/>
        <label>3</label>
    </ligand>
</feature>
<dbReference type="GO" id="GO:0005506">
    <property type="term" value="F:iron ion binding"/>
    <property type="evidence" value="ECO:0007669"/>
    <property type="project" value="InterPro"/>
</dbReference>
<dbReference type="GO" id="GO:0016903">
    <property type="term" value="F:oxidoreductase activity, acting on the aldehyde or oxo group of donors"/>
    <property type="evidence" value="ECO:0007669"/>
    <property type="project" value="InterPro"/>
</dbReference>
<dbReference type="SUPFAM" id="SSF54862">
    <property type="entry name" value="4Fe-4S ferredoxins"/>
    <property type="match status" value="1"/>
</dbReference>
<feature type="binding site" evidence="10">
    <location>
        <begin position="1002"/>
        <end position="1007"/>
    </location>
    <ligand>
        <name>thiamine diphosphate</name>
        <dbReference type="ChEBI" id="CHEBI:58937"/>
    </ligand>
</feature>
<proteinExistence type="inferred from homology"/>
<keyword evidence="6 9" id="KW-0560">Oxidoreductase</keyword>
<dbReference type="FunFam" id="3.40.50.970:FF:000012">
    <property type="entry name" value="Pyruvate:ferredoxin (Flavodoxin) oxidoreductase"/>
    <property type="match status" value="1"/>
</dbReference>
<dbReference type="Pfam" id="PF01558">
    <property type="entry name" value="POR"/>
    <property type="match status" value="1"/>
</dbReference>
<feature type="binding site" evidence="12">
    <location>
        <position position="823"/>
    </location>
    <ligand>
        <name>[4Fe-4S] cluster</name>
        <dbReference type="ChEBI" id="CHEBI:49883"/>
        <label>3</label>
    </ligand>
</feature>
<feature type="binding site" evidence="10">
    <location>
        <position position="64"/>
    </location>
    <ligand>
        <name>thiamine diphosphate</name>
        <dbReference type="ChEBI" id="CHEBI:58937"/>
    </ligand>
</feature>
<dbReference type="Gene3D" id="3.40.50.920">
    <property type="match status" value="1"/>
</dbReference>
<feature type="binding site" evidence="12">
    <location>
        <position position="826"/>
    </location>
    <ligand>
        <name>[4Fe-4S] cluster</name>
        <dbReference type="ChEBI" id="CHEBI:49883"/>
        <label>3</label>
    </ligand>
</feature>
<evidence type="ECO:0000256" key="1">
    <source>
        <dbReference type="ARBA" id="ARBA00009032"/>
    </source>
</evidence>
<feature type="site" description="Important for catalytic activity" evidence="11">
    <location>
        <position position="31"/>
    </location>
</feature>
<dbReference type="InterPro" id="IPR019456">
    <property type="entry name" value="Pyrv-flavodox_OxRtase_EKR"/>
</dbReference>
<evidence type="ECO:0000313" key="15">
    <source>
        <dbReference type="Proteomes" id="UP000290172"/>
    </source>
</evidence>
<dbReference type="GO" id="GO:0051539">
    <property type="term" value="F:4 iron, 4 sulfur cluster binding"/>
    <property type="evidence" value="ECO:0007669"/>
    <property type="project" value="UniProtKB-KW"/>
</dbReference>
<feature type="domain" description="4Fe-4S ferredoxin-type" evidence="13">
    <location>
        <begin position="745"/>
        <end position="776"/>
    </location>
</feature>
<dbReference type="InterPro" id="IPR011766">
    <property type="entry name" value="TPP_enzyme_TPP-bd"/>
</dbReference>
<feature type="binding site" evidence="12">
    <location>
        <position position="704"/>
    </location>
    <ligand>
        <name>[4Fe-4S] cluster</name>
        <dbReference type="ChEBI" id="CHEBI:49883"/>
        <label>2</label>
    </ligand>
</feature>
<dbReference type="Pfam" id="PF02775">
    <property type="entry name" value="TPP_enzyme_C"/>
    <property type="match status" value="1"/>
</dbReference>
<dbReference type="InterPro" id="IPR033412">
    <property type="entry name" value="PFOR_II"/>
</dbReference>
<keyword evidence="14" id="KW-0670">Pyruvate</keyword>
<evidence type="ECO:0000313" key="14">
    <source>
        <dbReference type="EMBL" id="RXJ67992.1"/>
    </source>
</evidence>
<dbReference type="AlphaFoldDB" id="A0A4Q0YCC0"/>
<accession>A0A4Q0YCC0</accession>
<feature type="binding site" evidence="10">
    <location>
        <position position="114"/>
    </location>
    <ligand>
        <name>pyruvate</name>
        <dbReference type="ChEBI" id="CHEBI:15361"/>
    </ligand>
</feature>
<comment type="similarity">
    <text evidence="1 9">Belongs to the pyruvate:ferredoxin/flavodoxin oxidoreductase family.</text>
</comment>
<evidence type="ECO:0000256" key="5">
    <source>
        <dbReference type="ARBA" id="ARBA00022982"/>
    </source>
</evidence>
<evidence type="ECO:0000256" key="3">
    <source>
        <dbReference type="ARBA" id="ARBA00022485"/>
    </source>
</evidence>
<evidence type="ECO:0000256" key="10">
    <source>
        <dbReference type="PIRSR" id="PIRSR000159-1"/>
    </source>
</evidence>
<dbReference type="InterPro" id="IPR050722">
    <property type="entry name" value="Pyruvate:ferred/Flavod_OxRd"/>
</dbReference>
<dbReference type="InterPro" id="IPR009014">
    <property type="entry name" value="Transketo_C/PFOR_II"/>
</dbReference>
<dbReference type="InterPro" id="IPR011895">
    <property type="entry name" value="Pyrv_flavodox_OxRed"/>
</dbReference>
<feature type="binding site" evidence="12">
    <location>
        <position position="700"/>
    </location>
    <ligand>
        <name>[4Fe-4S] cluster</name>
        <dbReference type="ChEBI" id="CHEBI:49883"/>
        <label>1</label>
    </ligand>
</feature>
<evidence type="ECO:0000256" key="11">
    <source>
        <dbReference type="PIRSR" id="PIRSR000159-2"/>
    </source>
</evidence>
<dbReference type="Pfam" id="PF17147">
    <property type="entry name" value="PFOR_II"/>
    <property type="match status" value="1"/>
</dbReference>
<dbReference type="EMBL" id="PDKJ01000007">
    <property type="protein sequence ID" value="RXJ67992.1"/>
    <property type="molecule type" value="Genomic_DNA"/>
</dbReference>
<dbReference type="SUPFAM" id="SSF52518">
    <property type="entry name" value="Thiamin diphosphate-binding fold (THDP-binding)"/>
    <property type="match status" value="2"/>
</dbReference>
<evidence type="ECO:0000256" key="12">
    <source>
        <dbReference type="PIRSR" id="PIRSR000159-50"/>
    </source>
</evidence>
<dbReference type="FunFam" id="3.30.70.20:FF:000022">
    <property type="entry name" value="Pyruvate:ferredoxin (Flavodoxin) oxidoreductase"/>
    <property type="match status" value="1"/>
</dbReference>
<evidence type="ECO:0000256" key="2">
    <source>
        <dbReference type="ARBA" id="ARBA00022448"/>
    </source>
</evidence>
<feature type="binding site" evidence="12">
    <location>
        <position position="757"/>
    </location>
    <ligand>
        <name>[4Fe-4S] cluster</name>
        <dbReference type="ChEBI" id="CHEBI:49883"/>
        <label>2</label>
    </ligand>
</feature>
<dbReference type="PROSITE" id="PS51379">
    <property type="entry name" value="4FE4S_FER_2"/>
    <property type="match status" value="2"/>
</dbReference>
<keyword evidence="7 12" id="KW-0408">Iron</keyword>
<sequence length="1189" mass="132227">MSKRFATMDGNEAAAYVSYAFTEVAGVYPITPSSQMGDNTEKWATQGKKNLFGSTVKVIEMQSEAGAAGTFHGSLQAGALTTTYTASQGLLLKIPNMYKVAGQLLPGVIHVSARALAAHALSIFGDHQDVMSARTTGFAMLATGSVQEVMDIGGVAHLAAIKGRVPFLHFFDGFRTSHEINKIEVMSYDVFDRLLDYDAVQKFRDTSLNPESPITRGTAQNDDIYFQGREASNKFYDAVPDIVNEYMQEISKVTGRDYAPFTFYGDPEATDVIIAMGSVNETIRETVDYLRKVEKRKVGLLTVHLYRPFSTKYFLNALPKSVERICVIDRTKEPGSLGEPLYLDVKAVFYGEEKQPKIIGGRYGLSSKDVPPNQIIALFDNLASANPKDHFTVGINDDVTFTSIEVKENVSVVEDVNECLFYGLGADGTVGANKNSVKIIGDKTDLYAQAYFAYDSKKSGGYTRSHLRFSKNPIRSTYLVSNPGFVACSKEVYLEQYEVIDKIKEGGTFLLNSIHTAEEIVQTIPDRVKKILADKKVKFYIINATKLARDIGLGNRTNTIMQAAFFKLADIIPYEEAKTYMKQYAEKAYGNKGEEIVRMNYLAIDSGEEGLVEVPVDPSWSKLEGGKLVVQSKYKGSEYVETFAKVVNAAKGDELPVSAVVNLGMEGGTFENGSTKYEKRTIATMVPQWNEDTCIQCNQCAFECPHAVIRPFLMDEEEFENAPQGVKTHSLDSKAKGTKEQGLKYKIQVSIMDCTGCNVCVDICPTKEKSLKMVPYEVEAGNNEQENADYLFNDVTYKDYLVKKDTVQGSQFAQPLFEFHSACPGCGETPYITLATQLFGDRMMISNATGCTSIYSASAPSTPFTKNAKGEGPAWANSLFEDAAEFGYGMHAANETIRNRIARIMNETMEDVTNPLKVLYKEWLENRSNGVKTQEIRDKLVPQLEQNQNLPGVKDLLSLKKYIVRKSQWMIGGDGWAYDIGYGGLDHVLSTGENINMLVVDTEVYSNTGGQSSKSARTGSIADFTNDGKPNKKKDLGYISMTYGNIFVAQINSRANQKHAVQAMKEAEEYDGPSLIIAYSPCIAHGIQGGLMKSVEHGELATDCGYWPIYTFDPRKIEQGQNPIKISGKKPDWERYEEFLMKENRYRSLKKLNPEHADFLLEQNKKDAQYRYRQLSRMAAADYSDEIQE</sequence>
<evidence type="ECO:0000256" key="9">
    <source>
        <dbReference type="PIRNR" id="PIRNR000159"/>
    </source>
</evidence>
<dbReference type="FunFam" id="3.40.50.970:FF:000041">
    <property type="entry name" value="Pyruvate:ferredoxin (Flavodoxin) oxidoreductase"/>
    <property type="match status" value="1"/>
</dbReference>
<dbReference type="InterPro" id="IPR019752">
    <property type="entry name" value="Pyrv/ketoisovalerate_OxRed_cat"/>
</dbReference>
<dbReference type="GO" id="GO:0022900">
    <property type="term" value="P:electron transport chain"/>
    <property type="evidence" value="ECO:0007669"/>
    <property type="project" value="InterPro"/>
</dbReference>
<dbReference type="CDD" id="cd07034">
    <property type="entry name" value="TPP_PYR_PFOR_IOR-alpha_like"/>
    <property type="match status" value="1"/>
</dbReference>
<dbReference type="SUPFAM" id="SSF52922">
    <property type="entry name" value="TK C-terminal domain-like"/>
    <property type="match status" value="1"/>
</dbReference>
<dbReference type="InterPro" id="IPR002880">
    <property type="entry name" value="Pyrv_Fd/Flavodoxin_OxRdtase_N"/>
</dbReference>
<dbReference type="GO" id="GO:0030976">
    <property type="term" value="F:thiamine pyrophosphate binding"/>
    <property type="evidence" value="ECO:0007669"/>
    <property type="project" value="InterPro"/>
</dbReference>
<dbReference type="GO" id="GO:0006979">
    <property type="term" value="P:response to oxidative stress"/>
    <property type="evidence" value="ECO:0007669"/>
    <property type="project" value="TreeGrafter"/>
</dbReference>
<evidence type="ECO:0000256" key="8">
    <source>
        <dbReference type="ARBA" id="ARBA00023014"/>
    </source>
</evidence>
<dbReference type="FunFam" id="3.40.920.10:FF:000001">
    <property type="entry name" value="Pyruvate:ferredoxin (Flavodoxin) oxidoreductase"/>
    <property type="match status" value="1"/>
</dbReference>
<dbReference type="InterPro" id="IPR029061">
    <property type="entry name" value="THDP-binding"/>
</dbReference>
<keyword evidence="4 12" id="KW-0479">Metal-binding</keyword>